<comment type="caution">
    <text evidence="1">The sequence shown here is derived from an EMBL/GenBank/DDBJ whole genome shotgun (WGS) entry which is preliminary data.</text>
</comment>
<reference evidence="1 2" key="1">
    <citation type="submission" date="2022-05" db="EMBL/GenBank/DDBJ databases">
        <title>Genome Sequencing of Bee-Associated Microbes.</title>
        <authorList>
            <person name="Dunlap C."/>
        </authorList>
    </citation>
    <scope>NUCLEOTIDE SEQUENCE [LARGE SCALE GENOMIC DNA]</scope>
    <source>
        <strain evidence="1 2">NRRL B-04010</strain>
    </source>
</reference>
<protein>
    <recommendedName>
        <fullName evidence="3">HTH cro/C1-type domain-containing protein</fullName>
    </recommendedName>
</protein>
<evidence type="ECO:0000313" key="2">
    <source>
        <dbReference type="Proteomes" id="UP001527181"/>
    </source>
</evidence>
<dbReference type="SUPFAM" id="SSF47413">
    <property type="entry name" value="lambda repressor-like DNA-binding domains"/>
    <property type="match status" value="1"/>
</dbReference>
<dbReference type="Proteomes" id="UP001527181">
    <property type="component" value="Unassembled WGS sequence"/>
</dbReference>
<gene>
    <name evidence="1" type="ORF">M5X12_08625</name>
</gene>
<evidence type="ECO:0008006" key="3">
    <source>
        <dbReference type="Google" id="ProtNLM"/>
    </source>
</evidence>
<proteinExistence type="predicted"/>
<sequence length="93" mass="10816">MIEVITKENTKEAVWDIEENVIIRNLRYAVYECMKIKDLTVQNIADSIGVNPDNIDRFLKADPELNGELPKRICILLNLDQNDYLPGYFVPYN</sequence>
<keyword evidence="2" id="KW-1185">Reference proteome</keyword>
<dbReference type="EMBL" id="JAMDNP010000015">
    <property type="protein sequence ID" value="MCY9760640.1"/>
    <property type="molecule type" value="Genomic_DNA"/>
</dbReference>
<organism evidence="1 2">
    <name type="scientific">Paenibacillus alvei</name>
    <name type="common">Bacillus alvei</name>
    <dbReference type="NCBI Taxonomy" id="44250"/>
    <lineage>
        <taxon>Bacteria</taxon>
        <taxon>Bacillati</taxon>
        <taxon>Bacillota</taxon>
        <taxon>Bacilli</taxon>
        <taxon>Bacillales</taxon>
        <taxon>Paenibacillaceae</taxon>
        <taxon>Paenibacillus</taxon>
    </lineage>
</organism>
<name>A0ABT4GVC4_PAEAL</name>
<evidence type="ECO:0000313" key="1">
    <source>
        <dbReference type="EMBL" id="MCY9760640.1"/>
    </source>
</evidence>
<dbReference type="RefSeq" id="WP_163979228.1">
    <property type="nucleotide sequence ID" value="NZ_JAMDNP010000015.1"/>
</dbReference>
<accession>A0ABT4GVC4</accession>
<dbReference type="InterPro" id="IPR010982">
    <property type="entry name" value="Lambda_DNA-bd_dom_sf"/>
</dbReference>